<keyword evidence="1" id="KW-0238">DNA-binding</keyword>
<dbReference type="InterPro" id="IPR001387">
    <property type="entry name" value="Cro/C1-type_HTH"/>
</dbReference>
<gene>
    <name evidence="3" type="ORF">SAMN04488132_10421</name>
</gene>
<proteinExistence type="predicted"/>
<evidence type="ECO:0000313" key="4">
    <source>
        <dbReference type="Proteomes" id="UP000190888"/>
    </source>
</evidence>
<keyword evidence="4" id="KW-1185">Reference proteome</keyword>
<dbReference type="PANTHER" id="PTHR36924">
    <property type="entry name" value="ANTITOXIN HIGA-1"/>
    <property type="match status" value="1"/>
</dbReference>
<accession>A0A1T4MZ02</accession>
<dbReference type="InterPro" id="IPR010982">
    <property type="entry name" value="Lambda_DNA-bd_dom_sf"/>
</dbReference>
<dbReference type="Proteomes" id="UP000190888">
    <property type="component" value="Unassembled WGS sequence"/>
</dbReference>
<dbReference type="PANTHER" id="PTHR36924:SF1">
    <property type="entry name" value="ANTITOXIN HIGA-1"/>
    <property type="match status" value="1"/>
</dbReference>
<evidence type="ECO:0000256" key="1">
    <source>
        <dbReference type="ARBA" id="ARBA00023125"/>
    </source>
</evidence>
<sequence length="109" mass="12145">MAMFNPAHPGELIREMLEGIREETGKKLTIQDVADGLHSTRKTISAIINGKQSITPEMSIKLGKAFNTGAEFWLRAQENYDLALARKKVDLRGIRIFWKSGNIGTISMA</sequence>
<dbReference type="GO" id="GO:0003677">
    <property type="term" value="F:DNA binding"/>
    <property type="evidence" value="ECO:0007669"/>
    <property type="project" value="UniProtKB-KW"/>
</dbReference>
<dbReference type="STRING" id="413434.SAMN04488132_10421"/>
<organism evidence="3 4">
    <name type="scientific">Sediminibacterium ginsengisoli</name>
    <dbReference type="NCBI Taxonomy" id="413434"/>
    <lineage>
        <taxon>Bacteria</taxon>
        <taxon>Pseudomonadati</taxon>
        <taxon>Bacteroidota</taxon>
        <taxon>Chitinophagia</taxon>
        <taxon>Chitinophagales</taxon>
        <taxon>Chitinophagaceae</taxon>
        <taxon>Sediminibacterium</taxon>
    </lineage>
</organism>
<dbReference type="SMART" id="SM00530">
    <property type="entry name" value="HTH_XRE"/>
    <property type="match status" value="1"/>
</dbReference>
<dbReference type="PROSITE" id="PS50943">
    <property type="entry name" value="HTH_CROC1"/>
    <property type="match status" value="1"/>
</dbReference>
<dbReference type="CDD" id="cd00093">
    <property type="entry name" value="HTH_XRE"/>
    <property type="match status" value="1"/>
</dbReference>
<dbReference type="SUPFAM" id="SSF47413">
    <property type="entry name" value="lambda repressor-like DNA-binding domains"/>
    <property type="match status" value="1"/>
</dbReference>
<dbReference type="OrthoDB" id="3174593at2"/>
<dbReference type="EMBL" id="FUWH01000004">
    <property type="protein sequence ID" value="SJZ72289.1"/>
    <property type="molecule type" value="Genomic_DNA"/>
</dbReference>
<reference evidence="3 4" key="1">
    <citation type="submission" date="2017-02" db="EMBL/GenBank/DDBJ databases">
        <authorList>
            <person name="Peterson S.W."/>
        </authorList>
    </citation>
    <scope>NUCLEOTIDE SEQUENCE [LARGE SCALE GENOMIC DNA]</scope>
    <source>
        <strain evidence="3 4">DSM 22335</strain>
    </source>
</reference>
<feature type="domain" description="HTH cro/C1-type" evidence="2">
    <location>
        <begin position="26"/>
        <end position="72"/>
    </location>
</feature>
<evidence type="ECO:0000259" key="2">
    <source>
        <dbReference type="PROSITE" id="PS50943"/>
    </source>
</evidence>
<evidence type="ECO:0000313" key="3">
    <source>
        <dbReference type="EMBL" id="SJZ72289.1"/>
    </source>
</evidence>
<dbReference type="Gene3D" id="1.10.260.40">
    <property type="entry name" value="lambda repressor-like DNA-binding domains"/>
    <property type="match status" value="1"/>
</dbReference>
<dbReference type="RefSeq" id="WP_078831012.1">
    <property type="nucleotide sequence ID" value="NZ_FUWH01000004.1"/>
</dbReference>
<dbReference type="Pfam" id="PF01381">
    <property type="entry name" value="HTH_3"/>
    <property type="match status" value="1"/>
</dbReference>
<name>A0A1T4MZ02_9BACT</name>
<dbReference type="NCBIfam" id="TIGR02607">
    <property type="entry name" value="antidote_HigA"/>
    <property type="match status" value="1"/>
</dbReference>
<protein>
    <submittedName>
        <fullName evidence="3">Addiction module antidote protein, HigA family</fullName>
    </submittedName>
</protein>
<dbReference type="AlphaFoldDB" id="A0A1T4MZ02"/>
<dbReference type="InterPro" id="IPR013430">
    <property type="entry name" value="Toxin_antidote_HigA"/>
</dbReference>